<dbReference type="AlphaFoldDB" id="A0A6J7E3R1"/>
<reference evidence="1" key="1">
    <citation type="submission" date="2020-05" db="EMBL/GenBank/DDBJ databases">
        <authorList>
            <person name="Chiriac C."/>
            <person name="Salcher M."/>
            <person name="Ghai R."/>
            <person name="Kavagutti S V."/>
        </authorList>
    </citation>
    <scope>NUCLEOTIDE SEQUENCE</scope>
</reference>
<organism evidence="1">
    <name type="scientific">freshwater metagenome</name>
    <dbReference type="NCBI Taxonomy" id="449393"/>
    <lineage>
        <taxon>unclassified sequences</taxon>
        <taxon>metagenomes</taxon>
        <taxon>ecological metagenomes</taxon>
    </lineage>
</organism>
<proteinExistence type="predicted"/>
<dbReference type="Gene3D" id="3.40.50.150">
    <property type="entry name" value="Vaccinia Virus protein VP39"/>
    <property type="match status" value="1"/>
</dbReference>
<dbReference type="Pfam" id="PF13489">
    <property type="entry name" value="Methyltransf_23"/>
    <property type="match status" value="1"/>
</dbReference>
<dbReference type="EMBL" id="CAFBLW010000037">
    <property type="protein sequence ID" value="CAB4875730.1"/>
    <property type="molecule type" value="Genomic_DNA"/>
</dbReference>
<protein>
    <submittedName>
        <fullName evidence="1">Unannotated protein</fullName>
    </submittedName>
</protein>
<dbReference type="SUPFAM" id="SSF53335">
    <property type="entry name" value="S-adenosyl-L-methionine-dependent methyltransferases"/>
    <property type="match status" value="1"/>
</dbReference>
<dbReference type="CDD" id="cd02440">
    <property type="entry name" value="AdoMet_MTases"/>
    <property type="match status" value="1"/>
</dbReference>
<accession>A0A6J7E3R1</accession>
<dbReference type="InterPro" id="IPR029063">
    <property type="entry name" value="SAM-dependent_MTases_sf"/>
</dbReference>
<sequence>MNTAASKWREDLASWAIPKAILDGAETKPWIHPPAVFQIPNEIPDSPSLARIREAISGGGSILDVGCGGGIASFGCTPPATHVIGVDQQQEMLDLYSENAKKFNVTSETFLGDWPEVSSQVPMADVVTAFHVVYNVGDIKPFIEALNQHAKKRVVLEFPTSHPMTAMALGWKHFWNLERPTKPTAQDLMNVISELGITANIEYFSGPILLDKVVSEFEKPLRIRLCLPESRDEEVKAFFIQNPLPTTRDLAVIWWDK</sequence>
<gene>
    <name evidence="1" type="ORF">UFOPK3461_00593</name>
</gene>
<name>A0A6J7E3R1_9ZZZZ</name>
<evidence type="ECO:0000313" key="1">
    <source>
        <dbReference type="EMBL" id="CAB4875730.1"/>
    </source>
</evidence>